<dbReference type="SUPFAM" id="SSF56349">
    <property type="entry name" value="DNA breaking-rejoining enzymes"/>
    <property type="match status" value="1"/>
</dbReference>
<protein>
    <submittedName>
        <fullName evidence="8">Integrase</fullName>
    </submittedName>
</protein>
<dbReference type="InterPro" id="IPR044068">
    <property type="entry name" value="CB"/>
</dbReference>
<feature type="domain" description="Core-binding (CB)" evidence="7">
    <location>
        <begin position="88"/>
        <end position="169"/>
    </location>
</feature>
<organism evidence="8 9">
    <name type="scientific">Palleronia pelagia</name>
    <dbReference type="NCBI Taxonomy" id="387096"/>
    <lineage>
        <taxon>Bacteria</taxon>
        <taxon>Pseudomonadati</taxon>
        <taxon>Pseudomonadota</taxon>
        <taxon>Alphaproteobacteria</taxon>
        <taxon>Rhodobacterales</taxon>
        <taxon>Roseobacteraceae</taxon>
        <taxon>Palleronia</taxon>
    </lineage>
</organism>
<dbReference type="GO" id="GO:0003677">
    <property type="term" value="F:DNA binding"/>
    <property type="evidence" value="ECO:0007669"/>
    <property type="project" value="UniProtKB-UniRule"/>
</dbReference>
<dbReference type="PANTHER" id="PTHR30629">
    <property type="entry name" value="PROPHAGE INTEGRASE"/>
    <property type="match status" value="1"/>
</dbReference>
<dbReference type="GO" id="GO:0006310">
    <property type="term" value="P:DNA recombination"/>
    <property type="evidence" value="ECO:0007669"/>
    <property type="project" value="UniProtKB-KW"/>
</dbReference>
<comment type="similarity">
    <text evidence="1">Belongs to the 'phage' integrase family.</text>
</comment>
<evidence type="ECO:0000313" key="9">
    <source>
        <dbReference type="Proteomes" id="UP000199372"/>
    </source>
</evidence>
<sequence length="390" mass="43950">MPKLTKRSIDALKEPGMYGDGEGLYLRVGPTLSKSWILRTVVHGKRRDLGLGSASHVTLAEARETAREYRKKARQGSDPVALRRKQGLTFEDAAREVHASMLPTWRNPKHGRIWISGLERYAFPIIGNRQIDSLTSADVLAVLTPVWVEKHETAKRLRQRLGAIFDWARGAGHYPHENPVSGIKKALPVVRPLVQHMNALDWKELPAFFQQLGQREGLSARAFEFLILTCGRSNEIRGARWSEIAGNVWDIPGERMKAGRPHRVPLSDRALTVLEAVRGLDDDLIFPSTKRADDGSAVPMSDTVFHRLMKRMKVEGITAHGFRSTFRDWCSESARADRELAEAALAHSFGSLVERAYARSDLFERRRELMDAWARYVTGESGDVVQMVRA</sequence>
<dbReference type="Gene3D" id="1.10.150.130">
    <property type="match status" value="1"/>
</dbReference>
<reference evidence="9" key="1">
    <citation type="submission" date="2016-10" db="EMBL/GenBank/DDBJ databases">
        <authorList>
            <person name="Varghese N."/>
            <person name="Submissions S."/>
        </authorList>
    </citation>
    <scope>NUCLEOTIDE SEQUENCE [LARGE SCALE GENOMIC DNA]</scope>
    <source>
        <strain evidence="9">DSM 26893</strain>
    </source>
</reference>
<dbReference type="GO" id="GO:0015074">
    <property type="term" value="P:DNA integration"/>
    <property type="evidence" value="ECO:0007669"/>
    <property type="project" value="UniProtKB-KW"/>
</dbReference>
<dbReference type="Gene3D" id="1.10.443.10">
    <property type="entry name" value="Intergrase catalytic core"/>
    <property type="match status" value="1"/>
</dbReference>
<keyword evidence="3 5" id="KW-0238">DNA-binding</keyword>
<dbReference type="InterPro" id="IPR010998">
    <property type="entry name" value="Integrase_recombinase_N"/>
</dbReference>
<dbReference type="PROSITE" id="PS51898">
    <property type="entry name" value="TYR_RECOMBINASE"/>
    <property type="match status" value="1"/>
</dbReference>
<dbReference type="RefSeq" id="WP_214606876.1">
    <property type="nucleotide sequence ID" value="NZ_FOCM01000014.1"/>
</dbReference>
<gene>
    <name evidence="8" type="ORF">SAMN04488011_1146</name>
</gene>
<feature type="domain" description="Tyr recombinase" evidence="6">
    <location>
        <begin position="195"/>
        <end position="371"/>
    </location>
</feature>
<dbReference type="Proteomes" id="UP000199372">
    <property type="component" value="Unassembled WGS sequence"/>
</dbReference>
<evidence type="ECO:0000313" key="8">
    <source>
        <dbReference type="EMBL" id="SEO13430.1"/>
    </source>
</evidence>
<evidence type="ECO:0000256" key="3">
    <source>
        <dbReference type="ARBA" id="ARBA00023125"/>
    </source>
</evidence>
<keyword evidence="4" id="KW-0233">DNA recombination</keyword>
<dbReference type="InterPro" id="IPR038488">
    <property type="entry name" value="Integrase_DNA-bd_sf"/>
</dbReference>
<dbReference type="InterPro" id="IPR013762">
    <property type="entry name" value="Integrase-like_cat_sf"/>
</dbReference>
<dbReference type="Gene3D" id="3.30.160.390">
    <property type="entry name" value="Integrase, DNA-binding domain"/>
    <property type="match status" value="1"/>
</dbReference>
<evidence type="ECO:0000259" key="7">
    <source>
        <dbReference type="PROSITE" id="PS51900"/>
    </source>
</evidence>
<dbReference type="PANTHER" id="PTHR30629:SF2">
    <property type="entry name" value="PROPHAGE INTEGRASE INTS-RELATED"/>
    <property type="match status" value="1"/>
</dbReference>
<evidence type="ECO:0000259" key="6">
    <source>
        <dbReference type="PROSITE" id="PS51898"/>
    </source>
</evidence>
<evidence type="ECO:0000256" key="4">
    <source>
        <dbReference type="ARBA" id="ARBA00023172"/>
    </source>
</evidence>
<keyword evidence="2" id="KW-0229">DNA integration</keyword>
<dbReference type="EMBL" id="FOCM01000014">
    <property type="protein sequence ID" value="SEO13430.1"/>
    <property type="molecule type" value="Genomic_DNA"/>
</dbReference>
<dbReference type="InterPro" id="IPR011010">
    <property type="entry name" value="DNA_brk_join_enz"/>
</dbReference>
<dbReference type="CDD" id="cd00801">
    <property type="entry name" value="INT_P4_C"/>
    <property type="match status" value="1"/>
</dbReference>
<keyword evidence="9" id="KW-1185">Reference proteome</keyword>
<name>A0A1H8M843_9RHOB</name>
<dbReference type="Pfam" id="PF22022">
    <property type="entry name" value="Phage_int_M"/>
    <property type="match status" value="1"/>
</dbReference>
<evidence type="ECO:0000256" key="5">
    <source>
        <dbReference type="PROSITE-ProRule" id="PRU01248"/>
    </source>
</evidence>
<evidence type="ECO:0000256" key="2">
    <source>
        <dbReference type="ARBA" id="ARBA00022908"/>
    </source>
</evidence>
<dbReference type="Pfam" id="PF13356">
    <property type="entry name" value="Arm-DNA-bind_3"/>
    <property type="match status" value="1"/>
</dbReference>
<dbReference type="InterPro" id="IPR025166">
    <property type="entry name" value="Integrase_DNA_bind_dom"/>
</dbReference>
<dbReference type="InterPro" id="IPR053876">
    <property type="entry name" value="Phage_int_M"/>
</dbReference>
<dbReference type="AlphaFoldDB" id="A0A1H8M843"/>
<dbReference type="PROSITE" id="PS51900">
    <property type="entry name" value="CB"/>
    <property type="match status" value="1"/>
</dbReference>
<dbReference type="Pfam" id="PF00589">
    <property type="entry name" value="Phage_integrase"/>
    <property type="match status" value="1"/>
</dbReference>
<evidence type="ECO:0000256" key="1">
    <source>
        <dbReference type="ARBA" id="ARBA00008857"/>
    </source>
</evidence>
<proteinExistence type="inferred from homology"/>
<accession>A0A1H8M843</accession>
<dbReference type="InterPro" id="IPR002104">
    <property type="entry name" value="Integrase_catalytic"/>
</dbReference>
<dbReference type="InterPro" id="IPR050808">
    <property type="entry name" value="Phage_Integrase"/>
</dbReference>